<evidence type="ECO:0000256" key="1">
    <source>
        <dbReference type="SAM" id="MobiDB-lite"/>
    </source>
</evidence>
<dbReference type="AlphaFoldDB" id="A0AAE0M4M2"/>
<feature type="region of interest" description="Disordered" evidence="1">
    <location>
        <begin position="1"/>
        <end position="20"/>
    </location>
</feature>
<accession>A0AAE0M4M2</accession>
<organism evidence="3 4">
    <name type="scientific">Cercophora scortea</name>
    <dbReference type="NCBI Taxonomy" id="314031"/>
    <lineage>
        <taxon>Eukaryota</taxon>
        <taxon>Fungi</taxon>
        <taxon>Dikarya</taxon>
        <taxon>Ascomycota</taxon>
        <taxon>Pezizomycotina</taxon>
        <taxon>Sordariomycetes</taxon>
        <taxon>Sordariomycetidae</taxon>
        <taxon>Sordariales</taxon>
        <taxon>Lasiosphaeriaceae</taxon>
        <taxon>Cercophora</taxon>
    </lineage>
</organism>
<reference evidence="3" key="2">
    <citation type="submission" date="2023-06" db="EMBL/GenBank/DDBJ databases">
        <authorList>
            <consortium name="Lawrence Berkeley National Laboratory"/>
            <person name="Haridas S."/>
            <person name="Hensen N."/>
            <person name="Bonometti L."/>
            <person name="Westerberg I."/>
            <person name="Brannstrom I.O."/>
            <person name="Guillou S."/>
            <person name="Cros-Aarteil S."/>
            <person name="Calhoun S."/>
            <person name="Kuo A."/>
            <person name="Mondo S."/>
            <person name="Pangilinan J."/>
            <person name="Riley R."/>
            <person name="Labutti K."/>
            <person name="Andreopoulos B."/>
            <person name="Lipzen A."/>
            <person name="Chen C."/>
            <person name="Yanf M."/>
            <person name="Daum C."/>
            <person name="Ng V."/>
            <person name="Clum A."/>
            <person name="Steindorff A."/>
            <person name="Ohm R."/>
            <person name="Martin F."/>
            <person name="Silar P."/>
            <person name="Natvig D."/>
            <person name="Lalanne C."/>
            <person name="Gautier V."/>
            <person name="Ament-Velasquez S.L."/>
            <person name="Kruys A."/>
            <person name="Hutchinson M.I."/>
            <person name="Powell A.J."/>
            <person name="Barry K."/>
            <person name="Miller A.N."/>
            <person name="Grigoriev I.V."/>
            <person name="Debuchy R."/>
            <person name="Gladieux P."/>
            <person name="Thoren M.H."/>
            <person name="Johannesson H."/>
        </authorList>
    </citation>
    <scope>NUCLEOTIDE SEQUENCE</scope>
    <source>
        <strain evidence="3">SMH4131-1</strain>
    </source>
</reference>
<dbReference type="EMBL" id="JAUEPO010000007">
    <property type="protein sequence ID" value="KAK3317719.1"/>
    <property type="molecule type" value="Genomic_DNA"/>
</dbReference>
<sequence length="145" mass="15883">MSQEDIPDTDYSPDPSGNNTQSSILPSVLQMMCNTPGRAVTTGLFLGITGTLLFWLLARFYYLNVYRRQAASLEPGGRDVGRGGPIIKHPAVLYQSFNLHIEPYRIGLEAGAGGNLSEKPWNSHRDNAYSTPTALLMGLPENEIT</sequence>
<feature type="transmembrane region" description="Helical" evidence="2">
    <location>
        <begin position="39"/>
        <end position="58"/>
    </location>
</feature>
<keyword evidence="2" id="KW-0812">Transmembrane</keyword>
<keyword evidence="2" id="KW-1133">Transmembrane helix</keyword>
<comment type="caution">
    <text evidence="3">The sequence shown here is derived from an EMBL/GenBank/DDBJ whole genome shotgun (WGS) entry which is preliminary data.</text>
</comment>
<reference evidence="3" key="1">
    <citation type="journal article" date="2023" name="Mol. Phylogenet. Evol.">
        <title>Genome-scale phylogeny and comparative genomics of the fungal order Sordariales.</title>
        <authorList>
            <person name="Hensen N."/>
            <person name="Bonometti L."/>
            <person name="Westerberg I."/>
            <person name="Brannstrom I.O."/>
            <person name="Guillou S."/>
            <person name="Cros-Aarteil S."/>
            <person name="Calhoun S."/>
            <person name="Haridas S."/>
            <person name="Kuo A."/>
            <person name="Mondo S."/>
            <person name="Pangilinan J."/>
            <person name="Riley R."/>
            <person name="LaButti K."/>
            <person name="Andreopoulos B."/>
            <person name="Lipzen A."/>
            <person name="Chen C."/>
            <person name="Yan M."/>
            <person name="Daum C."/>
            <person name="Ng V."/>
            <person name="Clum A."/>
            <person name="Steindorff A."/>
            <person name="Ohm R.A."/>
            <person name="Martin F."/>
            <person name="Silar P."/>
            <person name="Natvig D.O."/>
            <person name="Lalanne C."/>
            <person name="Gautier V."/>
            <person name="Ament-Velasquez S.L."/>
            <person name="Kruys A."/>
            <person name="Hutchinson M.I."/>
            <person name="Powell A.J."/>
            <person name="Barry K."/>
            <person name="Miller A.N."/>
            <person name="Grigoriev I.V."/>
            <person name="Debuchy R."/>
            <person name="Gladieux P."/>
            <person name="Hiltunen Thoren M."/>
            <person name="Johannesson H."/>
        </authorList>
    </citation>
    <scope>NUCLEOTIDE SEQUENCE</scope>
    <source>
        <strain evidence="3">SMH4131-1</strain>
    </source>
</reference>
<keyword evidence="4" id="KW-1185">Reference proteome</keyword>
<name>A0AAE0M4M2_9PEZI</name>
<dbReference type="Proteomes" id="UP001286456">
    <property type="component" value="Unassembled WGS sequence"/>
</dbReference>
<evidence type="ECO:0000313" key="4">
    <source>
        <dbReference type="Proteomes" id="UP001286456"/>
    </source>
</evidence>
<evidence type="ECO:0000256" key="2">
    <source>
        <dbReference type="SAM" id="Phobius"/>
    </source>
</evidence>
<gene>
    <name evidence="3" type="ORF">B0T19DRAFT_405390</name>
</gene>
<keyword evidence="2" id="KW-0472">Membrane</keyword>
<evidence type="ECO:0000313" key="3">
    <source>
        <dbReference type="EMBL" id="KAK3317719.1"/>
    </source>
</evidence>
<protein>
    <submittedName>
        <fullName evidence="3">Uncharacterized protein</fullName>
    </submittedName>
</protein>
<proteinExistence type="predicted"/>